<comment type="caution">
    <text evidence="6">The sequence shown here is derived from an EMBL/GenBank/DDBJ whole genome shotgun (WGS) entry which is preliminary data.</text>
</comment>
<dbReference type="Gene3D" id="2.40.50.180">
    <property type="entry name" value="CheA-289, Domain 4"/>
    <property type="match status" value="1"/>
</dbReference>
<dbReference type="Gene3D" id="2.30.30.40">
    <property type="entry name" value="SH3 Domains"/>
    <property type="match status" value="1"/>
</dbReference>
<dbReference type="AlphaFoldDB" id="A0AA42J0F6"/>
<keyword evidence="7" id="KW-1185">Reference proteome</keyword>
<dbReference type="PANTHER" id="PTHR47233">
    <property type="entry name" value="CHEMOTAXIS PROTEIN CHEV"/>
    <property type="match status" value="1"/>
</dbReference>
<feature type="modified residue" description="4-aspartylphosphate" evidence="3">
    <location>
        <position position="229"/>
    </location>
</feature>
<dbReference type="Pfam" id="PF00072">
    <property type="entry name" value="Response_reg"/>
    <property type="match status" value="1"/>
</dbReference>
<keyword evidence="3" id="KW-0597">Phosphoprotein</keyword>
<dbReference type="RefSeq" id="WP_271011734.1">
    <property type="nucleotide sequence ID" value="NZ_JAQIFT010000033.1"/>
</dbReference>
<proteinExistence type="predicted"/>
<dbReference type="GO" id="GO:0006935">
    <property type="term" value="P:chemotaxis"/>
    <property type="evidence" value="ECO:0007669"/>
    <property type="project" value="InterPro"/>
</dbReference>
<dbReference type="PROSITE" id="PS50110">
    <property type="entry name" value="RESPONSE_REGULATORY"/>
    <property type="match status" value="1"/>
</dbReference>
<dbReference type="PANTHER" id="PTHR47233:SF3">
    <property type="entry name" value="CHEMOTAXIS PROTEIN CHEV"/>
    <property type="match status" value="1"/>
</dbReference>
<comment type="function">
    <text evidence="2">May play the central regulatory role in sporulation. It may be an element of the effector pathway responsible for the activation of sporulation genes in response to nutritional stress. Spo0A may act in concert with spo0H (a sigma factor) to control the expression of some genes that are critical to the sporulation process.</text>
</comment>
<reference evidence="6" key="1">
    <citation type="journal article" date="2023" name="Int. J. Syst. Evol. Microbiol.">
        <title>&lt;i&gt;Holtiella tumoricola&lt;/i&gt; gen. nov. sp. nov., isolated from a human clinical sample.</title>
        <authorList>
            <person name="Allen-Vercoe E."/>
            <person name="Daigneault M.C."/>
            <person name="Vancuren S.J."/>
            <person name="Cochrane K."/>
            <person name="O'Neal L.L."/>
            <person name="Sankaranarayanan K."/>
            <person name="Lawson P.A."/>
        </authorList>
    </citation>
    <scope>NUCLEOTIDE SEQUENCE</scope>
    <source>
        <strain evidence="6">CC70A</strain>
    </source>
</reference>
<feature type="domain" description="Response regulatory" evidence="4">
    <location>
        <begin position="169"/>
        <end position="296"/>
    </location>
</feature>
<protein>
    <recommendedName>
        <fullName evidence="1">Stage 0 sporulation protein A homolog</fullName>
    </recommendedName>
</protein>
<evidence type="ECO:0000256" key="2">
    <source>
        <dbReference type="ARBA" id="ARBA00024867"/>
    </source>
</evidence>
<dbReference type="InterPro" id="IPR002545">
    <property type="entry name" value="CheW-lke_dom"/>
</dbReference>
<evidence type="ECO:0000313" key="7">
    <source>
        <dbReference type="Proteomes" id="UP001169242"/>
    </source>
</evidence>
<dbReference type="PIRSF" id="PIRSF002867">
    <property type="entry name" value="CheV"/>
    <property type="match status" value="1"/>
</dbReference>
<dbReference type="SUPFAM" id="SSF52172">
    <property type="entry name" value="CheY-like"/>
    <property type="match status" value="1"/>
</dbReference>
<organism evidence="6 7">
    <name type="scientific">Holtiella tumoricola</name>
    <dbReference type="NCBI Taxonomy" id="3018743"/>
    <lineage>
        <taxon>Bacteria</taxon>
        <taxon>Bacillati</taxon>
        <taxon>Bacillota</taxon>
        <taxon>Clostridia</taxon>
        <taxon>Lachnospirales</taxon>
        <taxon>Cellulosilyticaceae</taxon>
        <taxon>Holtiella</taxon>
    </lineage>
</organism>
<dbReference type="SUPFAM" id="SSF50341">
    <property type="entry name" value="CheW-like"/>
    <property type="match status" value="1"/>
</dbReference>
<name>A0AA42J0F6_9FIRM</name>
<evidence type="ECO:0000313" key="6">
    <source>
        <dbReference type="EMBL" id="MDA3731345.1"/>
    </source>
</evidence>
<feature type="domain" description="CheW-like" evidence="5">
    <location>
        <begin position="12"/>
        <end position="148"/>
    </location>
</feature>
<dbReference type="EMBL" id="JAQIFT010000033">
    <property type="protein sequence ID" value="MDA3731345.1"/>
    <property type="molecule type" value="Genomic_DNA"/>
</dbReference>
<evidence type="ECO:0000259" key="4">
    <source>
        <dbReference type="PROSITE" id="PS50110"/>
    </source>
</evidence>
<dbReference type="GO" id="GO:0000160">
    <property type="term" value="P:phosphorelay signal transduction system"/>
    <property type="evidence" value="ECO:0007669"/>
    <property type="project" value="InterPro"/>
</dbReference>
<sequence>MSNILLDTGTGELEIMEFVVENRLYAINVLKLKGIIQIKDIVPMPQSSSEIRGISNIRGQMVPIIDLKVVLHKKPIEELNRAIALLCEFNGTVVAFLVDQVKGIKRIEWKDIKRNSLTEDPITIGTLLSEENIVLLLDFESITTIAHIGTAYSENHDRDGAIDKYAQTPIILAEDSNVIAEMLIHTLQDAGLKNIKRFINGQDAKDFLFEIKERYGENFKQYVGLVITDIEMPILDGYTLTKNIKEDNILSSLPVIIFSSLITEELMHKGKSVGADVQINKPSTKELINSIYMLLEGKNS</sequence>
<dbReference type="Pfam" id="PF01584">
    <property type="entry name" value="CheW"/>
    <property type="match status" value="1"/>
</dbReference>
<evidence type="ECO:0000259" key="5">
    <source>
        <dbReference type="PROSITE" id="PS50851"/>
    </source>
</evidence>
<dbReference type="Proteomes" id="UP001169242">
    <property type="component" value="Unassembled WGS sequence"/>
</dbReference>
<dbReference type="SMART" id="SM00260">
    <property type="entry name" value="CheW"/>
    <property type="match status" value="1"/>
</dbReference>
<dbReference type="Gene3D" id="3.40.50.2300">
    <property type="match status" value="1"/>
</dbReference>
<gene>
    <name evidence="6" type="ORF">PBV87_07615</name>
</gene>
<evidence type="ECO:0000256" key="1">
    <source>
        <dbReference type="ARBA" id="ARBA00018672"/>
    </source>
</evidence>
<dbReference type="PROSITE" id="PS50851">
    <property type="entry name" value="CHEW"/>
    <property type="match status" value="1"/>
</dbReference>
<accession>A0AA42J0F6</accession>
<dbReference type="InterPro" id="IPR024181">
    <property type="entry name" value="Chemotax_regulator_CheV"/>
</dbReference>
<dbReference type="InterPro" id="IPR001789">
    <property type="entry name" value="Sig_transdc_resp-reg_receiver"/>
</dbReference>
<dbReference type="InterPro" id="IPR011006">
    <property type="entry name" value="CheY-like_superfamily"/>
</dbReference>
<dbReference type="InterPro" id="IPR036061">
    <property type="entry name" value="CheW-like_dom_sf"/>
</dbReference>
<dbReference type="SMART" id="SM00448">
    <property type="entry name" value="REC"/>
    <property type="match status" value="1"/>
</dbReference>
<evidence type="ECO:0000256" key="3">
    <source>
        <dbReference type="PROSITE-ProRule" id="PRU00169"/>
    </source>
</evidence>